<proteinExistence type="predicted"/>
<evidence type="ECO:0000313" key="2">
    <source>
        <dbReference type="Proteomes" id="UP000790709"/>
    </source>
</evidence>
<evidence type="ECO:0000313" key="1">
    <source>
        <dbReference type="EMBL" id="KAH7922472.1"/>
    </source>
</evidence>
<organism evidence="1 2">
    <name type="scientific">Leucogyrophana mollusca</name>
    <dbReference type="NCBI Taxonomy" id="85980"/>
    <lineage>
        <taxon>Eukaryota</taxon>
        <taxon>Fungi</taxon>
        <taxon>Dikarya</taxon>
        <taxon>Basidiomycota</taxon>
        <taxon>Agaricomycotina</taxon>
        <taxon>Agaricomycetes</taxon>
        <taxon>Agaricomycetidae</taxon>
        <taxon>Boletales</taxon>
        <taxon>Boletales incertae sedis</taxon>
        <taxon>Leucogyrophana</taxon>
    </lineage>
</organism>
<dbReference type="Proteomes" id="UP000790709">
    <property type="component" value="Unassembled WGS sequence"/>
</dbReference>
<name>A0ACB8BCF2_9AGAM</name>
<gene>
    <name evidence="1" type="ORF">BV22DRAFT_653767</name>
</gene>
<sequence>MAFSPDGSRIVDGLGGGCFRVVDISTGEIVDPIKGYKMLQRPTQNRPKSGSLRATHMASQLESPPVQLFYICGALPIDRPIWRKHIGEFLSRQRKPVSRELRALGFTHESSYLLVCGRKYRRKHCAQETRSQRPYSPLSIGGVSPFDERGA</sequence>
<comment type="caution">
    <text evidence="1">The sequence shown here is derived from an EMBL/GenBank/DDBJ whole genome shotgun (WGS) entry which is preliminary data.</text>
</comment>
<accession>A0ACB8BCF2</accession>
<reference evidence="1" key="1">
    <citation type="journal article" date="2021" name="New Phytol.">
        <title>Evolutionary innovations through gain and loss of genes in the ectomycorrhizal Boletales.</title>
        <authorList>
            <person name="Wu G."/>
            <person name="Miyauchi S."/>
            <person name="Morin E."/>
            <person name="Kuo A."/>
            <person name="Drula E."/>
            <person name="Varga T."/>
            <person name="Kohler A."/>
            <person name="Feng B."/>
            <person name="Cao Y."/>
            <person name="Lipzen A."/>
            <person name="Daum C."/>
            <person name="Hundley H."/>
            <person name="Pangilinan J."/>
            <person name="Johnson J."/>
            <person name="Barry K."/>
            <person name="LaButti K."/>
            <person name="Ng V."/>
            <person name="Ahrendt S."/>
            <person name="Min B."/>
            <person name="Choi I.G."/>
            <person name="Park H."/>
            <person name="Plett J.M."/>
            <person name="Magnuson J."/>
            <person name="Spatafora J.W."/>
            <person name="Nagy L.G."/>
            <person name="Henrissat B."/>
            <person name="Grigoriev I.V."/>
            <person name="Yang Z.L."/>
            <person name="Xu J."/>
            <person name="Martin F.M."/>
        </authorList>
    </citation>
    <scope>NUCLEOTIDE SEQUENCE</scope>
    <source>
        <strain evidence="1">KUC20120723A-06</strain>
    </source>
</reference>
<dbReference type="EMBL" id="MU266483">
    <property type="protein sequence ID" value="KAH7922472.1"/>
    <property type="molecule type" value="Genomic_DNA"/>
</dbReference>
<keyword evidence="2" id="KW-1185">Reference proteome</keyword>
<protein>
    <submittedName>
        <fullName evidence="1">Uncharacterized protein</fullName>
    </submittedName>
</protein>